<name>A0A2X0IPC7_9ACTN</name>
<evidence type="ECO:0000313" key="8">
    <source>
        <dbReference type="EMBL" id="RAG85383.1"/>
    </source>
</evidence>
<gene>
    <name evidence="8" type="ORF">DN069_12045</name>
</gene>
<dbReference type="Gene3D" id="3.90.1720.10">
    <property type="entry name" value="endopeptidase domain like (from Nostoc punctiforme)"/>
    <property type="match status" value="1"/>
</dbReference>
<keyword evidence="5" id="KW-0175">Coiled coil</keyword>
<evidence type="ECO:0000313" key="9">
    <source>
        <dbReference type="Proteomes" id="UP000248889"/>
    </source>
</evidence>
<feature type="signal peptide" evidence="6">
    <location>
        <begin position="1"/>
        <end position="20"/>
    </location>
</feature>
<evidence type="ECO:0000256" key="5">
    <source>
        <dbReference type="SAM" id="Coils"/>
    </source>
</evidence>
<feature type="coiled-coil region" evidence="5">
    <location>
        <begin position="128"/>
        <end position="155"/>
    </location>
</feature>
<keyword evidence="2" id="KW-0645">Protease</keyword>
<dbReference type="RefSeq" id="WP_111500922.1">
    <property type="nucleotide sequence ID" value="NZ_QKYN01000042.1"/>
</dbReference>
<feature type="coiled-coil region" evidence="5">
    <location>
        <begin position="54"/>
        <end position="81"/>
    </location>
</feature>
<keyword evidence="4" id="KW-0788">Thiol protease</keyword>
<comment type="similarity">
    <text evidence="1">Belongs to the peptidase C40 family.</text>
</comment>
<dbReference type="PANTHER" id="PTHR47359:SF3">
    <property type="entry name" value="NLP_P60 DOMAIN-CONTAINING PROTEIN-RELATED"/>
    <property type="match status" value="1"/>
</dbReference>
<comment type="caution">
    <text evidence="8">The sequence shown here is derived from an EMBL/GenBank/DDBJ whole genome shotgun (WGS) entry which is preliminary data.</text>
</comment>
<evidence type="ECO:0000256" key="6">
    <source>
        <dbReference type="SAM" id="SignalP"/>
    </source>
</evidence>
<reference evidence="8 9" key="1">
    <citation type="submission" date="2018-06" db="EMBL/GenBank/DDBJ databases">
        <title>Streptacidiphilus pinicola sp. nov., isolated from pine grove soil.</title>
        <authorList>
            <person name="Roh S.G."/>
            <person name="Park S."/>
            <person name="Kim M.-K."/>
            <person name="Yun B.-R."/>
            <person name="Park J."/>
            <person name="Kim M.J."/>
            <person name="Kim Y.S."/>
            <person name="Kim S.B."/>
        </authorList>
    </citation>
    <scope>NUCLEOTIDE SEQUENCE [LARGE SCALE GENOMIC DNA]</scope>
    <source>
        <strain evidence="8 9">MMS16-CNU450</strain>
    </source>
</reference>
<dbReference type="AlphaFoldDB" id="A0A2X0IPC7"/>
<evidence type="ECO:0000256" key="3">
    <source>
        <dbReference type="ARBA" id="ARBA00022801"/>
    </source>
</evidence>
<dbReference type="OrthoDB" id="9815778at2"/>
<dbReference type="InterPro" id="IPR038765">
    <property type="entry name" value="Papain-like_cys_pep_sf"/>
</dbReference>
<dbReference type="PANTHER" id="PTHR47359">
    <property type="entry name" value="PEPTIDOGLYCAN DL-ENDOPEPTIDASE CWLO"/>
    <property type="match status" value="1"/>
</dbReference>
<dbReference type="Proteomes" id="UP000248889">
    <property type="component" value="Unassembled WGS sequence"/>
</dbReference>
<dbReference type="PROSITE" id="PS51935">
    <property type="entry name" value="NLPC_P60"/>
    <property type="match status" value="1"/>
</dbReference>
<evidence type="ECO:0000259" key="7">
    <source>
        <dbReference type="PROSITE" id="PS51935"/>
    </source>
</evidence>
<feature type="chain" id="PRO_5016003211" description="NlpC/P60 domain-containing protein" evidence="6">
    <location>
        <begin position="21"/>
        <end position="331"/>
    </location>
</feature>
<dbReference type="EMBL" id="QKYN01000042">
    <property type="protein sequence ID" value="RAG85383.1"/>
    <property type="molecule type" value="Genomic_DNA"/>
</dbReference>
<protein>
    <recommendedName>
        <fullName evidence="7">NlpC/P60 domain-containing protein</fullName>
    </recommendedName>
</protein>
<dbReference type="InterPro" id="IPR051794">
    <property type="entry name" value="PG_Endopeptidase_C40"/>
</dbReference>
<keyword evidence="3" id="KW-0378">Hydrolase</keyword>
<evidence type="ECO:0000256" key="1">
    <source>
        <dbReference type="ARBA" id="ARBA00007074"/>
    </source>
</evidence>
<organism evidence="8 9">
    <name type="scientific">Streptacidiphilus pinicola</name>
    <dbReference type="NCBI Taxonomy" id="2219663"/>
    <lineage>
        <taxon>Bacteria</taxon>
        <taxon>Bacillati</taxon>
        <taxon>Actinomycetota</taxon>
        <taxon>Actinomycetes</taxon>
        <taxon>Kitasatosporales</taxon>
        <taxon>Streptomycetaceae</taxon>
        <taxon>Streptacidiphilus</taxon>
    </lineage>
</organism>
<feature type="domain" description="NlpC/P60" evidence="7">
    <location>
        <begin position="215"/>
        <end position="331"/>
    </location>
</feature>
<evidence type="ECO:0000256" key="4">
    <source>
        <dbReference type="ARBA" id="ARBA00022807"/>
    </source>
</evidence>
<accession>A0A2X0IPC7</accession>
<dbReference type="Pfam" id="PF00877">
    <property type="entry name" value="NLPC_P60"/>
    <property type="match status" value="1"/>
</dbReference>
<dbReference type="InterPro" id="IPR000064">
    <property type="entry name" value="NLP_P60_dom"/>
</dbReference>
<keyword evidence="6" id="KW-0732">Signal</keyword>
<dbReference type="GO" id="GO:0006508">
    <property type="term" value="P:proteolysis"/>
    <property type="evidence" value="ECO:0007669"/>
    <property type="project" value="UniProtKB-KW"/>
</dbReference>
<evidence type="ECO:0000256" key="2">
    <source>
        <dbReference type="ARBA" id="ARBA00022670"/>
    </source>
</evidence>
<dbReference type="SUPFAM" id="SSF54001">
    <property type="entry name" value="Cysteine proteinases"/>
    <property type="match status" value="1"/>
</dbReference>
<proteinExistence type="inferred from homology"/>
<keyword evidence="9" id="KW-1185">Reference proteome</keyword>
<dbReference type="GO" id="GO:0008234">
    <property type="term" value="F:cysteine-type peptidase activity"/>
    <property type="evidence" value="ECO:0007669"/>
    <property type="project" value="UniProtKB-KW"/>
</dbReference>
<sequence length="331" mass="34262">MLTAAAATVVALSAQTAAQAAPAISTKDAKAQVDADRSDAAAKTEQWNQAHTQQQALQRRVAILQDEIARQQAEINGELDNLGQIANSQYASGVIDPTIQLMLSSSPDAFLQKAASQDELTSNQTSELQALVSQEATLQREKAEAAAELAQEQTLLSQMSAAKTEALAKLKHAQSVLDALTPAQQTAVNGGGGGGGYGSVSSSGYTGHIDLSGISSAARTAMEAAMGQIGVSPYLWGGSTPAGFDCSGLVMWAYAHAGISLPHSSYADESVGTRVPSMADAQVGDIIVMENGAHVGLYAGNGMLLNAPEYGYDVSVQPMSYFGGVVAIRRM</sequence>